<dbReference type="RefSeq" id="WP_184718263.1">
    <property type="nucleotide sequence ID" value="NZ_JACHJP010000005.1"/>
</dbReference>
<dbReference type="AlphaFoldDB" id="A0A7W7QQ48"/>
<evidence type="ECO:0000313" key="2">
    <source>
        <dbReference type="EMBL" id="MBB4917721.1"/>
    </source>
</evidence>
<organism evidence="2 3">
    <name type="scientific">Streptosporangium saharense</name>
    <dbReference type="NCBI Taxonomy" id="1706840"/>
    <lineage>
        <taxon>Bacteria</taxon>
        <taxon>Bacillati</taxon>
        <taxon>Actinomycetota</taxon>
        <taxon>Actinomycetes</taxon>
        <taxon>Streptosporangiales</taxon>
        <taxon>Streptosporangiaceae</taxon>
        <taxon>Streptosporangium</taxon>
    </lineage>
</organism>
<accession>A0A7W7QQ48</accession>
<name>A0A7W7QQ48_9ACTN</name>
<keyword evidence="1" id="KW-0732">Signal</keyword>
<feature type="signal peptide" evidence="1">
    <location>
        <begin position="1"/>
        <end position="30"/>
    </location>
</feature>
<gene>
    <name evidence="2" type="ORF">FHS44_004841</name>
</gene>
<keyword evidence="3" id="KW-1185">Reference proteome</keyword>
<feature type="chain" id="PRO_5030708755" evidence="1">
    <location>
        <begin position="31"/>
        <end position="361"/>
    </location>
</feature>
<dbReference type="Proteomes" id="UP000552644">
    <property type="component" value="Unassembled WGS sequence"/>
</dbReference>
<evidence type="ECO:0000313" key="3">
    <source>
        <dbReference type="Proteomes" id="UP000552644"/>
    </source>
</evidence>
<proteinExistence type="predicted"/>
<dbReference type="EMBL" id="JACHJP010000005">
    <property type="protein sequence ID" value="MBB4917721.1"/>
    <property type="molecule type" value="Genomic_DNA"/>
</dbReference>
<comment type="caution">
    <text evidence="2">The sequence shown here is derived from an EMBL/GenBank/DDBJ whole genome shotgun (WGS) entry which is preliminary data.</text>
</comment>
<protein>
    <submittedName>
        <fullName evidence="2">Uncharacterized protein</fullName>
    </submittedName>
</protein>
<reference evidence="2 3" key="1">
    <citation type="submission" date="2020-08" db="EMBL/GenBank/DDBJ databases">
        <title>Genomic Encyclopedia of Type Strains, Phase III (KMG-III): the genomes of soil and plant-associated and newly described type strains.</title>
        <authorList>
            <person name="Whitman W."/>
        </authorList>
    </citation>
    <scope>NUCLEOTIDE SEQUENCE [LARGE SCALE GENOMIC DNA]</scope>
    <source>
        <strain evidence="2 3">CECT 8840</strain>
    </source>
</reference>
<evidence type="ECO:0000256" key="1">
    <source>
        <dbReference type="SAM" id="SignalP"/>
    </source>
</evidence>
<sequence>MRRLRKPFLGVLCGVVALLAGLVPATTAQAAVPDRWGFAFVDVFSGVPNLAHQAGSWSSGSNVTVSAGSTGQVKVVFPTIAARGGVAHVTAVSPNAEWCQLQNWGPSGADEVAVVQCYKYGGAPVFTPFTIVYETSSGTLPAPQALGYIHYNGGGIVTQFNSAGGVNTVTPSGTGVWGVTLPGLGSAGPEGGLQVTAVDPQQPARCKVGSWGSATSAQNVKVICHDATNRPIRTGWTLTYQRQRAITGAAVPPRFFGYVLDTNPTAAGPYAPTPAGINFNTLVPGGNTIQNFAPGRQVTFPKIGYLRDHVQVTAFGPGPEYCNIYKLWVTPPNDAIVNGVKCYNAVTLKPERSFVSYTSEK</sequence>